<comment type="caution">
    <text evidence="1">The sequence shown here is derived from an EMBL/GenBank/DDBJ whole genome shotgun (WGS) entry which is preliminary data.</text>
</comment>
<evidence type="ECO:0000313" key="1">
    <source>
        <dbReference type="EMBL" id="MPM97504.1"/>
    </source>
</evidence>
<gene>
    <name evidence="1" type="ORF">SDC9_144677</name>
</gene>
<proteinExistence type="predicted"/>
<reference evidence="1" key="1">
    <citation type="submission" date="2019-08" db="EMBL/GenBank/DDBJ databases">
        <authorList>
            <person name="Kucharzyk K."/>
            <person name="Murdoch R.W."/>
            <person name="Higgins S."/>
            <person name="Loffler F."/>
        </authorList>
    </citation>
    <scope>NUCLEOTIDE SEQUENCE</scope>
</reference>
<accession>A0A645E6Q5</accession>
<dbReference type="AlphaFoldDB" id="A0A645E6Q5"/>
<sequence>MGKALHRLAEQRAPARAYPPLGEDVLAETHGYAQESDFPAFLRVA</sequence>
<dbReference type="EMBL" id="VSSQ01043776">
    <property type="protein sequence ID" value="MPM97504.1"/>
    <property type="molecule type" value="Genomic_DNA"/>
</dbReference>
<organism evidence="1">
    <name type="scientific">bioreactor metagenome</name>
    <dbReference type="NCBI Taxonomy" id="1076179"/>
    <lineage>
        <taxon>unclassified sequences</taxon>
        <taxon>metagenomes</taxon>
        <taxon>ecological metagenomes</taxon>
    </lineage>
</organism>
<protein>
    <submittedName>
        <fullName evidence="1">Uncharacterized protein</fullName>
    </submittedName>
</protein>
<name>A0A645E6Q5_9ZZZZ</name>